<dbReference type="EMBL" id="BMAO01009909">
    <property type="protein sequence ID" value="GFR34034.1"/>
    <property type="molecule type" value="Genomic_DNA"/>
</dbReference>
<accession>A0A8X6I248</accession>
<feature type="domain" description="Cyclic nucleotide-binding" evidence="1">
    <location>
        <begin position="63"/>
        <end position="110"/>
    </location>
</feature>
<sequence length="212" mass="24159">MIHGRVGSEKLGVKLSYVATNLADSNVNFAYEDGQLLVNLQEPADRTEEELEVICNRLRSIDAFDKYHPSLLQQMCYFGYYEDLDKGVTLFRQGDKGTNWYAVLAGSLDVQVIQTAPDQRSVIEMSIAILLNQLPLRRYNSNFIPTQTSYIIPMKDNKDSNNPCTNTEHLLNWGKNSDHNRHAAKHLEGNFAKITLTLTMHSRLSYPLRHSI</sequence>
<dbReference type="InterPro" id="IPR000595">
    <property type="entry name" value="cNMP-bd_dom"/>
</dbReference>
<dbReference type="PANTHER" id="PTHR23011">
    <property type="entry name" value="CYCLIC NUCLEOTIDE-BINDING DOMAIN CONTAINING PROTEIN"/>
    <property type="match status" value="1"/>
</dbReference>
<reference evidence="2" key="1">
    <citation type="submission" date="2020-07" db="EMBL/GenBank/DDBJ databases">
        <title>Multicomponent nature underlies the extraordinary mechanical properties of spider dragline silk.</title>
        <authorList>
            <person name="Kono N."/>
            <person name="Nakamura H."/>
            <person name="Mori M."/>
            <person name="Yoshida Y."/>
            <person name="Ohtoshi R."/>
            <person name="Malay A.D."/>
            <person name="Moran D.A.P."/>
            <person name="Tomita M."/>
            <person name="Numata K."/>
            <person name="Arakawa K."/>
        </authorList>
    </citation>
    <scope>NUCLEOTIDE SEQUENCE</scope>
</reference>
<name>A0A8X6I248_TRICU</name>
<dbReference type="AlphaFoldDB" id="A0A8X6I248"/>
<evidence type="ECO:0000259" key="1">
    <source>
        <dbReference type="PROSITE" id="PS50042"/>
    </source>
</evidence>
<proteinExistence type="predicted"/>
<organism evidence="2 3">
    <name type="scientific">Trichonephila clavata</name>
    <name type="common">Joro spider</name>
    <name type="synonym">Nephila clavata</name>
    <dbReference type="NCBI Taxonomy" id="2740835"/>
    <lineage>
        <taxon>Eukaryota</taxon>
        <taxon>Metazoa</taxon>
        <taxon>Ecdysozoa</taxon>
        <taxon>Arthropoda</taxon>
        <taxon>Chelicerata</taxon>
        <taxon>Arachnida</taxon>
        <taxon>Araneae</taxon>
        <taxon>Araneomorphae</taxon>
        <taxon>Entelegynae</taxon>
        <taxon>Araneoidea</taxon>
        <taxon>Nephilidae</taxon>
        <taxon>Trichonephila</taxon>
    </lineage>
</organism>
<dbReference type="InterPro" id="IPR018490">
    <property type="entry name" value="cNMP-bd_dom_sf"/>
</dbReference>
<gene>
    <name evidence="2" type="primary">Rapgef4</name>
    <name evidence="2" type="ORF">TNCT_642441</name>
</gene>
<protein>
    <submittedName>
        <fullName evidence="2">Rap guanine nucleotide exchange factor 4</fullName>
    </submittedName>
</protein>
<dbReference type="SUPFAM" id="SSF51206">
    <property type="entry name" value="cAMP-binding domain-like"/>
    <property type="match status" value="1"/>
</dbReference>
<comment type="caution">
    <text evidence="2">The sequence shown here is derived from an EMBL/GenBank/DDBJ whole genome shotgun (WGS) entry which is preliminary data.</text>
</comment>
<dbReference type="Proteomes" id="UP000887116">
    <property type="component" value="Unassembled WGS sequence"/>
</dbReference>
<dbReference type="Gene3D" id="2.60.120.10">
    <property type="entry name" value="Jelly Rolls"/>
    <property type="match status" value="1"/>
</dbReference>
<evidence type="ECO:0000313" key="2">
    <source>
        <dbReference type="EMBL" id="GFR34034.1"/>
    </source>
</evidence>
<dbReference type="PANTHER" id="PTHR23011:SF41">
    <property type="entry name" value="CYCLIC NUCLEOTIDE-BINDING DOMAIN-CONTAINING PROTEIN"/>
    <property type="match status" value="1"/>
</dbReference>
<dbReference type="OrthoDB" id="21144at2759"/>
<dbReference type="PROSITE" id="PS50042">
    <property type="entry name" value="CNMP_BINDING_3"/>
    <property type="match status" value="1"/>
</dbReference>
<keyword evidence="3" id="KW-1185">Reference proteome</keyword>
<dbReference type="InterPro" id="IPR014710">
    <property type="entry name" value="RmlC-like_jellyroll"/>
</dbReference>
<evidence type="ECO:0000313" key="3">
    <source>
        <dbReference type="Proteomes" id="UP000887116"/>
    </source>
</evidence>